<evidence type="ECO:0000313" key="2">
    <source>
        <dbReference type="Proteomes" id="UP000587527"/>
    </source>
</evidence>
<organism evidence="1 2">
    <name type="scientific">Allocatelliglobosispora scoriae</name>
    <dbReference type="NCBI Taxonomy" id="643052"/>
    <lineage>
        <taxon>Bacteria</taxon>
        <taxon>Bacillati</taxon>
        <taxon>Actinomycetota</taxon>
        <taxon>Actinomycetes</taxon>
        <taxon>Micromonosporales</taxon>
        <taxon>Micromonosporaceae</taxon>
        <taxon>Allocatelliglobosispora</taxon>
    </lineage>
</organism>
<reference evidence="1 2" key="1">
    <citation type="submission" date="2020-08" db="EMBL/GenBank/DDBJ databases">
        <title>Sequencing the genomes of 1000 actinobacteria strains.</title>
        <authorList>
            <person name="Klenk H.-P."/>
        </authorList>
    </citation>
    <scope>NUCLEOTIDE SEQUENCE [LARGE SCALE GENOMIC DNA]</scope>
    <source>
        <strain evidence="1 2">DSM 45362</strain>
    </source>
</reference>
<dbReference type="EMBL" id="JACHMN010000003">
    <property type="protein sequence ID" value="MBB5872450.1"/>
    <property type="molecule type" value="Genomic_DNA"/>
</dbReference>
<comment type="caution">
    <text evidence="1">The sequence shown here is derived from an EMBL/GenBank/DDBJ whole genome shotgun (WGS) entry which is preliminary data.</text>
</comment>
<dbReference type="Proteomes" id="UP000587527">
    <property type="component" value="Unassembled WGS sequence"/>
</dbReference>
<dbReference type="RefSeq" id="WP_184842099.1">
    <property type="nucleotide sequence ID" value="NZ_JACHMN010000003.1"/>
</dbReference>
<protein>
    <recommendedName>
        <fullName evidence="3">DUF3806 domain-containing protein</fullName>
    </recommendedName>
</protein>
<proteinExistence type="predicted"/>
<name>A0A841C0H3_9ACTN</name>
<sequence>MPTQTEVAGTMQLMAEAFIRASADEGAKLGWEADDASRLDGICDAFLRSNPPEDVQNSMVMAMGAYLGELLVRTGGGQWTYDADQQEAAVIMPNGTHGYPHSKVAKRLYLGAEHDLLDFYERSLAPAA</sequence>
<evidence type="ECO:0000313" key="1">
    <source>
        <dbReference type="EMBL" id="MBB5872450.1"/>
    </source>
</evidence>
<accession>A0A841C0H3</accession>
<keyword evidence="2" id="KW-1185">Reference proteome</keyword>
<evidence type="ECO:0008006" key="3">
    <source>
        <dbReference type="Google" id="ProtNLM"/>
    </source>
</evidence>
<gene>
    <name evidence="1" type="ORF">F4553_005884</name>
</gene>
<dbReference type="AlphaFoldDB" id="A0A841C0H3"/>